<feature type="region of interest" description="Disordered" evidence="1">
    <location>
        <begin position="83"/>
        <end position="155"/>
    </location>
</feature>
<dbReference type="RefSeq" id="XP_024320697.1">
    <property type="nucleotide sequence ID" value="XM_024471854.1"/>
</dbReference>
<gene>
    <name evidence="2" type="ORF">VC83_08299</name>
</gene>
<dbReference type="VEuPathDB" id="FungiDB:GMDG_05774"/>
<dbReference type="GeneID" id="36291341"/>
<reference evidence="2" key="1">
    <citation type="submission" date="2016-03" db="EMBL/GenBank/DDBJ databases">
        <title>Updated assembly of Pseudogymnoascus destructans, the fungus causing white-nose syndrome of bats.</title>
        <authorList>
            <person name="Palmer J.M."/>
            <person name="Drees K.P."/>
            <person name="Foster J.T."/>
            <person name="Lindner D.L."/>
        </authorList>
    </citation>
    <scope>NUCLEOTIDE SEQUENCE [LARGE SCALE GENOMIC DNA]</scope>
    <source>
        <strain evidence="2">20631-21</strain>
    </source>
</reference>
<protein>
    <submittedName>
        <fullName evidence="2">Uncharacterized protein</fullName>
    </submittedName>
</protein>
<organism evidence="2">
    <name type="scientific">Pseudogymnoascus destructans</name>
    <dbReference type="NCBI Taxonomy" id="655981"/>
    <lineage>
        <taxon>Eukaryota</taxon>
        <taxon>Fungi</taxon>
        <taxon>Dikarya</taxon>
        <taxon>Ascomycota</taxon>
        <taxon>Pezizomycotina</taxon>
        <taxon>Leotiomycetes</taxon>
        <taxon>Thelebolales</taxon>
        <taxon>Thelebolaceae</taxon>
        <taxon>Pseudogymnoascus</taxon>
    </lineage>
</organism>
<proteinExistence type="predicted"/>
<dbReference type="Proteomes" id="UP000077154">
    <property type="component" value="Unassembled WGS sequence"/>
</dbReference>
<dbReference type="AlphaFoldDB" id="A0A176ZZX4"/>
<accession>A0A176ZZX4</accession>
<sequence length="272" mass="29025">MGNDVDAQPGRSTESLGRAVRYRKSAIKKMISDFLPEDRAIMDAYLEKYESEARLRKNKSMKQREYNSMPLVAGTATVPSAVPDHQAEIGGSSAAGAPEANDGHADAPGTSEQSTLESGVQGMLAVPATFNKVGGSPTAPDGTRSPVSRSELVSGELVEDNLGAQDTTLTKDIQKESSSTTTCSVPRTPFRNSSENNIQSASRPILDKNLNSLSLHLQAANDLMGTIADDKHPILQLRLGSDAKRAITAAVKETIDDNMTVVKMRHTSLNSS</sequence>
<name>A0A176ZZX4_9PEZI</name>
<dbReference type="EMBL" id="KV441409">
    <property type="protein sequence ID" value="OAF55397.1"/>
    <property type="molecule type" value="Genomic_DNA"/>
</dbReference>
<evidence type="ECO:0000256" key="1">
    <source>
        <dbReference type="SAM" id="MobiDB-lite"/>
    </source>
</evidence>
<evidence type="ECO:0000313" key="2">
    <source>
        <dbReference type="EMBL" id="OAF55397.1"/>
    </source>
</evidence>